<evidence type="ECO:0000256" key="3">
    <source>
        <dbReference type="ARBA" id="ARBA00022664"/>
    </source>
</evidence>
<evidence type="ECO:0000313" key="8">
    <source>
        <dbReference type="Proteomes" id="UP000694843"/>
    </source>
</evidence>
<dbReference type="GO" id="GO:0000245">
    <property type="term" value="P:spliceosomal complex assembly"/>
    <property type="evidence" value="ECO:0007669"/>
    <property type="project" value="TreeGrafter"/>
</dbReference>
<comment type="similarity">
    <text evidence="2">Belongs to the crooked-neck family.</text>
</comment>
<accession>A0A8B7P338</accession>
<comment type="subcellular location">
    <subcellularLocation>
        <location evidence="1">Nucleus</location>
    </subcellularLocation>
</comment>
<dbReference type="SUPFAM" id="SSF48452">
    <property type="entry name" value="TPR-like"/>
    <property type="match status" value="1"/>
</dbReference>
<organism evidence="8 9">
    <name type="scientific">Hyalella azteca</name>
    <name type="common">Amphipod</name>
    <dbReference type="NCBI Taxonomy" id="294128"/>
    <lineage>
        <taxon>Eukaryota</taxon>
        <taxon>Metazoa</taxon>
        <taxon>Ecdysozoa</taxon>
        <taxon>Arthropoda</taxon>
        <taxon>Crustacea</taxon>
        <taxon>Multicrustacea</taxon>
        <taxon>Malacostraca</taxon>
        <taxon>Eumalacostraca</taxon>
        <taxon>Peracarida</taxon>
        <taxon>Amphipoda</taxon>
        <taxon>Senticaudata</taxon>
        <taxon>Talitrida</taxon>
        <taxon>Talitroidea</taxon>
        <taxon>Hyalellidae</taxon>
        <taxon>Hyalella</taxon>
    </lineage>
</organism>
<dbReference type="RefSeq" id="XP_018020448.1">
    <property type="nucleotide sequence ID" value="XM_018164959.1"/>
</dbReference>
<dbReference type="GO" id="GO:0071011">
    <property type="term" value="C:precatalytic spliceosome"/>
    <property type="evidence" value="ECO:0007669"/>
    <property type="project" value="TreeGrafter"/>
</dbReference>
<feature type="region of interest" description="Disordered" evidence="7">
    <location>
        <begin position="1"/>
        <end position="20"/>
    </location>
</feature>
<dbReference type="Gene3D" id="1.25.40.10">
    <property type="entry name" value="Tetratricopeptide repeat domain"/>
    <property type="match status" value="1"/>
</dbReference>
<dbReference type="OMA" id="PFWRISE"/>
<dbReference type="KEGG" id="hazt:108676820"/>
<dbReference type="SMART" id="SM00386">
    <property type="entry name" value="HAT"/>
    <property type="match status" value="3"/>
</dbReference>
<dbReference type="GO" id="GO:0000974">
    <property type="term" value="C:Prp19 complex"/>
    <property type="evidence" value="ECO:0007669"/>
    <property type="project" value="TreeGrafter"/>
</dbReference>
<dbReference type="GO" id="GO:0071014">
    <property type="term" value="C:post-mRNA release spliceosomal complex"/>
    <property type="evidence" value="ECO:0007669"/>
    <property type="project" value="TreeGrafter"/>
</dbReference>
<proteinExistence type="inferred from homology"/>
<dbReference type="InterPro" id="IPR003107">
    <property type="entry name" value="HAT"/>
</dbReference>
<dbReference type="AlphaFoldDB" id="A0A8B7P338"/>
<evidence type="ECO:0000256" key="5">
    <source>
        <dbReference type="ARBA" id="ARBA00023187"/>
    </source>
</evidence>
<dbReference type="Proteomes" id="UP000694843">
    <property type="component" value="Unplaced"/>
</dbReference>
<keyword evidence="6" id="KW-0539">Nucleus</keyword>
<sequence>MSTKPQNMPQVAKVKDKSPAEMQITAEQLLSEAKERELEIVPPPPRQKIADPKELQEYQLKKRRAFEDNIRKNRGNVSNWLKYSKWEEEQGEIRRAWSVYERALDVEHHNITLWLKYAEMEMRCKQVNHARNVWDRGVTILPQASQFWYKYTYMEEMLRNPAGARE</sequence>
<dbReference type="InterPro" id="IPR011990">
    <property type="entry name" value="TPR-like_helical_dom_sf"/>
</dbReference>
<protein>
    <submittedName>
        <fullName evidence="9">Protein crooked neck-like</fullName>
    </submittedName>
</protein>
<evidence type="ECO:0000256" key="6">
    <source>
        <dbReference type="ARBA" id="ARBA00023242"/>
    </source>
</evidence>
<gene>
    <name evidence="9" type="primary">LOC108676820</name>
</gene>
<dbReference type="GeneID" id="108676820"/>
<dbReference type="PANTHER" id="PTHR11246">
    <property type="entry name" value="PRE-MRNA SPLICING FACTOR"/>
    <property type="match status" value="1"/>
</dbReference>
<dbReference type="GO" id="GO:0071007">
    <property type="term" value="C:U2-type catalytic step 2 spliceosome"/>
    <property type="evidence" value="ECO:0007669"/>
    <property type="project" value="TreeGrafter"/>
</dbReference>
<dbReference type="OrthoDB" id="541719at2759"/>
<dbReference type="InterPro" id="IPR045075">
    <property type="entry name" value="Syf1-like"/>
</dbReference>
<evidence type="ECO:0000256" key="2">
    <source>
        <dbReference type="ARBA" id="ARBA00008644"/>
    </source>
</evidence>
<reference evidence="9" key="1">
    <citation type="submission" date="2025-08" db="UniProtKB">
        <authorList>
            <consortium name="RefSeq"/>
        </authorList>
    </citation>
    <scope>IDENTIFICATION</scope>
    <source>
        <tissue evidence="9">Whole organism</tissue>
    </source>
</reference>
<evidence type="ECO:0000313" key="9">
    <source>
        <dbReference type="RefSeq" id="XP_018020448.1"/>
    </source>
</evidence>
<keyword evidence="8" id="KW-1185">Reference proteome</keyword>
<evidence type="ECO:0000256" key="4">
    <source>
        <dbReference type="ARBA" id="ARBA00022737"/>
    </source>
</evidence>
<keyword evidence="4" id="KW-0677">Repeat</keyword>
<dbReference type="InterPro" id="IPR059164">
    <property type="entry name" value="HAT_PRP39_C"/>
</dbReference>
<name>A0A8B7P338_HYAAZ</name>
<dbReference type="PANTHER" id="PTHR11246:SF3">
    <property type="entry name" value="CROOKED NECK-LIKE PROTEIN 1"/>
    <property type="match status" value="1"/>
</dbReference>
<keyword evidence="3" id="KW-0507">mRNA processing</keyword>
<evidence type="ECO:0000256" key="7">
    <source>
        <dbReference type="SAM" id="MobiDB-lite"/>
    </source>
</evidence>
<feature type="non-terminal residue" evidence="9">
    <location>
        <position position="166"/>
    </location>
</feature>
<keyword evidence="5" id="KW-0508">mRNA splicing</keyword>
<evidence type="ECO:0000256" key="1">
    <source>
        <dbReference type="ARBA" id="ARBA00004123"/>
    </source>
</evidence>
<dbReference type="Pfam" id="PF23241">
    <property type="entry name" value="HAT_PRP39_C"/>
    <property type="match status" value="1"/>
</dbReference>